<name>A0A450S8J8_9GAMM</name>
<reference evidence="2" key="1">
    <citation type="submission" date="2019-02" db="EMBL/GenBank/DDBJ databases">
        <authorList>
            <person name="Gruber-Vodicka R. H."/>
            <person name="Seah K. B. B."/>
        </authorList>
    </citation>
    <scope>NUCLEOTIDE SEQUENCE</scope>
    <source>
        <strain evidence="2">BECK_DK161</strain>
    </source>
</reference>
<feature type="region of interest" description="Disordered" evidence="1">
    <location>
        <begin position="139"/>
        <end position="180"/>
    </location>
</feature>
<dbReference type="EMBL" id="CAADEY010000021">
    <property type="protein sequence ID" value="VFJ48228.1"/>
    <property type="molecule type" value="Genomic_DNA"/>
</dbReference>
<proteinExistence type="predicted"/>
<evidence type="ECO:0000256" key="1">
    <source>
        <dbReference type="SAM" id="MobiDB-lite"/>
    </source>
</evidence>
<accession>A0A450S8J8</accession>
<protein>
    <submittedName>
        <fullName evidence="2">Uncharacterized protein</fullName>
    </submittedName>
</protein>
<gene>
    <name evidence="2" type="ORF">BECKDK2373C_GA0170839_10218</name>
</gene>
<dbReference type="AlphaFoldDB" id="A0A450S8J8"/>
<sequence>MTAVTRYRCRRHSVSMTASPRFHPGGRWGGSRRASTIIPHPRIPASTPHPPIRPPEPNAGGGYLPALPRWLGAAFPPFRTREEDGCARPFTLVWCLRFGRGGSPPAATLFPARWPRLALPPYQLSAPRRRATGNGVISAPDTSPLCTPATPPVPAPPPPAPAPMPGSPRGPLGCRGDWRL</sequence>
<evidence type="ECO:0000313" key="2">
    <source>
        <dbReference type="EMBL" id="VFJ48228.1"/>
    </source>
</evidence>
<feature type="compositionally biased region" description="Pro residues" evidence="1">
    <location>
        <begin position="149"/>
        <end position="168"/>
    </location>
</feature>
<feature type="region of interest" description="Disordered" evidence="1">
    <location>
        <begin position="40"/>
        <end position="59"/>
    </location>
</feature>
<organism evidence="2">
    <name type="scientific">Candidatus Kentrum sp. DK</name>
    <dbReference type="NCBI Taxonomy" id="2126562"/>
    <lineage>
        <taxon>Bacteria</taxon>
        <taxon>Pseudomonadati</taxon>
        <taxon>Pseudomonadota</taxon>
        <taxon>Gammaproteobacteria</taxon>
        <taxon>Candidatus Kentrum</taxon>
    </lineage>
</organism>
<feature type="compositionally biased region" description="Pro residues" evidence="1">
    <location>
        <begin position="47"/>
        <end position="57"/>
    </location>
</feature>